<dbReference type="InterPro" id="IPR011335">
    <property type="entry name" value="Restrct_endonuc-II-like"/>
</dbReference>
<protein>
    <submittedName>
        <fullName evidence="1">YaeQ family protein</fullName>
    </submittedName>
</protein>
<sequence length="190" mass="21129">MALKSTIYKAQLQIADMDRHLYADHALTLARHPSETDERMMMRLLAFAMSVPADDLQGALTFAGGLSDTEEPDLWQKDLTGQLVQWIEVGQPLDERRLIKACGRAEVVRLWAYSSAVPVWWSSMEGKLSRLSNLEVWQVPPETSKALAALAQRSMQLQVTVQDGAIWVGDGQSSVQVEPIALRSLKPSRG</sequence>
<dbReference type="Pfam" id="PF07152">
    <property type="entry name" value="YaeQ"/>
    <property type="match status" value="1"/>
</dbReference>
<dbReference type="PIRSF" id="PIRSF011484">
    <property type="entry name" value="YaeQ"/>
    <property type="match status" value="1"/>
</dbReference>
<dbReference type="RefSeq" id="WP_210809082.1">
    <property type="nucleotide sequence ID" value="NZ_JAGQDG010000004.1"/>
</dbReference>
<name>A0ABS5DXA8_9BURK</name>
<evidence type="ECO:0000313" key="2">
    <source>
        <dbReference type="Proteomes" id="UP000672097"/>
    </source>
</evidence>
<accession>A0ABS5DXA8</accession>
<proteinExistence type="predicted"/>
<dbReference type="InterPro" id="IPR038590">
    <property type="entry name" value="YaeQ_sf"/>
</dbReference>
<reference evidence="1 2" key="1">
    <citation type="submission" date="2021-04" db="EMBL/GenBank/DDBJ databases">
        <title>The genome sequence of type strain Ideonella paludis KCTC 32238.</title>
        <authorList>
            <person name="Liu Y."/>
        </authorList>
    </citation>
    <scope>NUCLEOTIDE SEQUENCE [LARGE SCALE GENOMIC DNA]</scope>
    <source>
        <strain evidence="1 2">KCTC 32238</strain>
    </source>
</reference>
<dbReference type="SUPFAM" id="SSF52980">
    <property type="entry name" value="Restriction endonuclease-like"/>
    <property type="match status" value="1"/>
</dbReference>
<organism evidence="1 2">
    <name type="scientific">Ideonella paludis</name>
    <dbReference type="NCBI Taxonomy" id="1233411"/>
    <lineage>
        <taxon>Bacteria</taxon>
        <taxon>Pseudomonadati</taxon>
        <taxon>Pseudomonadota</taxon>
        <taxon>Betaproteobacteria</taxon>
        <taxon>Burkholderiales</taxon>
        <taxon>Sphaerotilaceae</taxon>
        <taxon>Ideonella</taxon>
    </lineage>
</organism>
<evidence type="ECO:0000313" key="1">
    <source>
        <dbReference type="EMBL" id="MBQ0935788.1"/>
    </source>
</evidence>
<dbReference type="InterPro" id="IPR009822">
    <property type="entry name" value="YaeQ"/>
</dbReference>
<keyword evidence="2" id="KW-1185">Reference proteome</keyword>
<dbReference type="SMART" id="SM01322">
    <property type="entry name" value="YaeQ"/>
    <property type="match status" value="1"/>
</dbReference>
<dbReference type="PANTHER" id="PTHR38784:SF1">
    <property type="entry name" value="SUCROSE PHOSPHORYLASE"/>
    <property type="match status" value="1"/>
</dbReference>
<gene>
    <name evidence="1" type="ORF">KAK11_10645</name>
</gene>
<dbReference type="Proteomes" id="UP000672097">
    <property type="component" value="Unassembled WGS sequence"/>
</dbReference>
<comment type="caution">
    <text evidence="1">The sequence shown here is derived from an EMBL/GenBank/DDBJ whole genome shotgun (WGS) entry which is preliminary data.</text>
</comment>
<dbReference type="PANTHER" id="PTHR38784">
    <property type="entry name" value="SUCROSE PHOSPHORYLASE"/>
    <property type="match status" value="1"/>
</dbReference>
<dbReference type="EMBL" id="JAGQDG010000004">
    <property type="protein sequence ID" value="MBQ0935788.1"/>
    <property type="molecule type" value="Genomic_DNA"/>
</dbReference>
<dbReference type="Gene3D" id="3.10.640.10">
    <property type="entry name" value="Restriction endonuclease-like alpha-beta roll domain"/>
    <property type="match status" value="1"/>
</dbReference>